<keyword evidence="7 12" id="KW-0256">Endoplasmic reticulum</keyword>
<feature type="chain" id="PRO_5046100946" description="Mannosyltransferase" evidence="13">
    <location>
        <begin position="23"/>
        <end position="378"/>
    </location>
</feature>
<feature type="transmembrane region" description="Helical" evidence="12">
    <location>
        <begin position="198"/>
        <end position="221"/>
    </location>
</feature>
<comment type="subcellular location">
    <subcellularLocation>
        <location evidence="1 12">Endoplasmic reticulum membrane</location>
        <topology evidence="1 12">Multi-pass membrane protein</topology>
    </subcellularLocation>
</comment>
<feature type="transmembrane region" description="Helical" evidence="12">
    <location>
        <begin position="162"/>
        <end position="186"/>
    </location>
</feature>
<dbReference type="InterPro" id="IPR005599">
    <property type="entry name" value="GPI_mannosylTrfase"/>
</dbReference>
<keyword evidence="13" id="KW-0732">Signal</keyword>
<evidence type="ECO:0000256" key="8">
    <source>
        <dbReference type="ARBA" id="ARBA00022989"/>
    </source>
</evidence>
<comment type="similarity">
    <text evidence="3 12">Belongs to the glycosyltransferase 22 family.</text>
</comment>
<evidence type="ECO:0000256" key="2">
    <source>
        <dbReference type="ARBA" id="ARBA00004922"/>
    </source>
</evidence>
<organism evidence="14 15">
    <name type="scientific">Priapulus caudatus</name>
    <name type="common">Priapulid worm</name>
    <dbReference type="NCBI Taxonomy" id="37621"/>
    <lineage>
        <taxon>Eukaryota</taxon>
        <taxon>Metazoa</taxon>
        <taxon>Ecdysozoa</taxon>
        <taxon>Scalidophora</taxon>
        <taxon>Priapulida</taxon>
        <taxon>Priapulimorpha</taxon>
        <taxon>Priapulimorphida</taxon>
        <taxon>Priapulidae</taxon>
        <taxon>Priapulus</taxon>
    </lineage>
</organism>
<evidence type="ECO:0000256" key="13">
    <source>
        <dbReference type="SAM" id="SignalP"/>
    </source>
</evidence>
<dbReference type="GeneID" id="106817326"/>
<comment type="catalytic activity">
    <reaction evidence="11">
        <text>an alpha-D-Man-(1-&gt;2)-alpha-D-Man-(1-&gt;2)-alpha-D-Man-(1-&gt;3)-[alpha-D-Man-(1-&gt;2)-alpha-D-Man-(1-&gt;3)-alpha-D-Man-(1-&gt;6)]-beta-D-Man-(1-&gt;4)-beta-D-GlcNAc-(1-&gt;4)-alpha-D-GlcNAc-diphospho-di-trans,poly-cis-dolichol + a di-trans,poly-cis-dolichyl beta-D-mannosyl phosphate = an alpha-D-Man-(1-&gt;2)-alpha-D-Man-(1-&gt;2)-alpha-D-Man-(1-&gt;3)-[alpha-D-Man-(1-&gt;2)-alpha-D-Man-(1-&gt;3)-[alpha-D-Man-(1-&gt;6)]-alpha-D-Man-(1-&gt;6)]-beta-D-Man-(1-&gt;4)-beta-D-GlcNAc-(1-&gt;4)-alpha-D-GlcNAc-diphospho-di-trans,poly-cis-dolichol + a di-trans,poly-cis-dolichyl phosphate + H(+)</text>
        <dbReference type="Rhea" id="RHEA:29535"/>
        <dbReference type="Rhea" id="RHEA-COMP:19498"/>
        <dbReference type="Rhea" id="RHEA-COMP:19501"/>
        <dbReference type="Rhea" id="RHEA-COMP:19518"/>
        <dbReference type="Rhea" id="RHEA-COMP:19519"/>
        <dbReference type="ChEBI" id="CHEBI:15378"/>
        <dbReference type="ChEBI" id="CHEBI:57683"/>
        <dbReference type="ChEBI" id="CHEBI:58211"/>
        <dbReference type="ChEBI" id="CHEBI:132517"/>
        <dbReference type="ChEBI" id="CHEBI:132519"/>
        <dbReference type="EC" id="2.4.1.260"/>
    </reaction>
    <physiologicalReaction direction="left-to-right" evidence="11">
        <dbReference type="Rhea" id="RHEA:29536"/>
    </physiologicalReaction>
</comment>
<keyword evidence="9 12" id="KW-0472">Membrane</keyword>
<feature type="signal peptide" evidence="13">
    <location>
        <begin position="1"/>
        <end position="22"/>
    </location>
</feature>
<evidence type="ECO:0000256" key="12">
    <source>
        <dbReference type="RuleBase" id="RU363075"/>
    </source>
</evidence>
<gene>
    <name evidence="15" type="primary">LOC106817326</name>
</gene>
<sequence>MLFLMTVVVAFVYLFMCPYTKVEESFNLHAMHDLIFHGLNIQKYDHLEFPGVVPRTFIGPILVSSLAHPFVTFSQMLKADKFVAQIIVRAVLGLVVLFCLREFARTVRYHFGQHVYRWFVAITCSQFHLLYYCTRPLPNTFAFAIALLAMRFWMAQDHRRFVRYSAFAILVFRSELSLLLGAMLIMDLVSRRTTPLQLLCTAVPAGVFSLAATIVIDTYFWQRPLWPEGEVLWYNTVQNKSSNWGTMPLLLVFLLAVPRAAHEAFARPQSPYGVGGLSSTVALSPAYSLLAAQGSASLHYANVFPNVNVARRRPAATSYQIRERSARHQLLAVGVVAHIFLNAMISSDFVNVSRMNYPGGKALEMLHQLEPSDERTSL</sequence>
<evidence type="ECO:0000256" key="6">
    <source>
        <dbReference type="ARBA" id="ARBA00022692"/>
    </source>
</evidence>
<feature type="transmembrane region" description="Helical" evidence="12">
    <location>
        <begin position="330"/>
        <end position="350"/>
    </location>
</feature>
<feature type="transmembrane region" description="Helical" evidence="12">
    <location>
        <begin position="241"/>
        <end position="261"/>
    </location>
</feature>
<evidence type="ECO:0000313" key="15">
    <source>
        <dbReference type="RefSeq" id="XP_014677473.1"/>
    </source>
</evidence>
<comment type="pathway">
    <text evidence="2">Protein modification; protein glycosylation.</text>
</comment>
<evidence type="ECO:0000256" key="10">
    <source>
        <dbReference type="ARBA" id="ARBA00044721"/>
    </source>
</evidence>
<feature type="non-terminal residue" evidence="15">
    <location>
        <position position="378"/>
    </location>
</feature>
<evidence type="ECO:0000256" key="11">
    <source>
        <dbReference type="ARBA" id="ARBA00048899"/>
    </source>
</evidence>
<reference evidence="15" key="1">
    <citation type="submission" date="2025-08" db="UniProtKB">
        <authorList>
            <consortium name="RefSeq"/>
        </authorList>
    </citation>
    <scope>IDENTIFICATION</scope>
</reference>
<dbReference type="Pfam" id="PF03901">
    <property type="entry name" value="Glyco_transf_22"/>
    <property type="match status" value="1"/>
</dbReference>
<evidence type="ECO:0000313" key="14">
    <source>
        <dbReference type="Proteomes" id="UP000695022"/>
    </source>
</evidence>
<dbReference type="RefSeq" id="XP_014677473.1">
    <property type="nucleotide sequence ID" value="XM_014821987.1"/>
</dbReference>
<evidence type="ECO:0000256" key="1">
    <source>
        <dbReference type="ARBA" id="ARBA00004477"/>
    </source>
</evidence>
<comment type="function">
    <text evidence="10">Mannosyltransferase that operates in the biosynthetic pathway of dolichol-linked oligosaccharides, the glycan precursors employed in protein asparagine (N)-glycosylation. The assembly of dolichol-linked oligosaccharides begins on the cytosolic side of the endoplasmic reticulum membrane and finishes in its lumen. The sequential addition of sugars to dolichol pyrophosphate produces dolichol-linked oligosaccharides containing fourteen sugars, including two GlcNAcs, nine mannoses and three glucoses. Once assembled, the oligosaccharide is transferred from the lipid to nascent proteins by oligosaccharyltransferases. In the lumen of the endoplasmic reticulum, adds the eighth mannose residue in an alpha-1,6 linkage onto Man(7)GlcNAc(2)-PP-dolichol to produce Man(8)GlcNAc(2)-PP-dolichol.</text>
</comment>
<dbReference type="PANTHER" id="PTHR22760:SF1">
    <property type="entry name" value="DOL-P-MAN:MAN(7)GLCNAC(2)-PP-DOL ALPHA-1,6-MANNOSYLTRANSFERASE"/>
    <property type="match status" value="1"/>
</dbReference>
<keyword evidence="8 12" id="KW-1133">Transmembrane helix</keyword>
<keyword evidence="4 12" id="KW-0328">Glycosyltransferase</keyword>
<dbReference type="EC" id="2.4.1.-" evidence="12"/>
<evidence type="ECO:0000256" key="9">
    <source>
        <dbReference type="ARBA" id="ARBA00023136"/>
    </source>
</evidence>
<evidence type="ECO:0000256" key="4">
    <source>
        <dbReference type="ARBA" id="ARBA00022676"/>
    </source>
</evidence>
<accession>A0ABM1EZ52</accession>
<feature type="transmembrane region" description="Helical" evidence="12">
    <location>
        <begin position="86"/>
        <end position="104"/>
    </location>
</feature>
<keyword evidence="14" id="KW-1185">Reference proteome</keyword>
<name>A0ABM1EZ52_PRICU</name>
<keyword evidence="6 12" id="KW-0812">Transmembrane</keyword>
<dbReference type="Proteomes" id="UP000695022">
    <property type="component" value="Unplaced"/>
</dbReference>
<proteinExistence type="inferred from homology"/>
<evidence type="ECO:0000256" key="3">
    <source>
        <dbReference type="ARBA" id="ARBA00007063"/>
    </source>
</evidence>
<protein>
    <recommendedName>
        <fullName evidence="12">Mannosyltransferase</fullName>
        <ecNumber evidence="12">2.4.1.-</ecNumber>
    </recommendedName>
</protein>
<evidence type="ECO:0000256" key="5">
    <source>
        <dbReference type="ARBA" id="ARBA00022679"/>
    </source>
</evidence>
<keyword evidence="5" id="KW-0808">Transferase</keyword>
<evidence type="ECO:0000256" key="7">
    <source>
        <dbReference type="ARBA" id="ARBA00022824"/>
    </source>
</evidence>
<dbReference type="PANTHER" id="PTHR22760">
    <property type="entry name" value="GLYCOSYLTRANSFERASE"/>
    <property type="match status" value="1"/>
</dbReference>